<evidence type="ECO:0000256" key="1">
    <source>
        <dbReference type="SAM" id="MobiDB-lite"/>
    </source>
</evidence>
<dbReference type="STRING" id="1229909.NSED_03460"/>
<protein>
    <recommendedName>
        <fullName evidence="4">Sigma 54 modulation protein/ribosomal protein S30EA</fullName>
    </recommendedName>
</protein>
<dbReference type="eggNOG" id="arCOG00601">
    <property type="taxonomic scope" value="Archaea"/>
</dbReference>
<dbReference type="PATRIC" id="fig|1229909.8.peg.737"/>
<dbReference type="HOGENOM" id="CLU_2127721_0_0_2"/>
<dbReference type="InterPro" id="IPR003489">
    <property type="entry name" value="RHF/RaiA"/>
</dbReference>
<evidence type="ECO:0000313" key="3">
    <source>
        <dbReference type="Proteomes" id="UP000006100"/>
    </source>
</evidence>
<dbReference type="InterPro" id="IPR036567">
    <property type="entry name" value="RHF-like"/>
</dbReference>
<dbReference type="Gene3D" id="3.30.160.100">
    <property type="entry name" value="Ribosome hibernation promotion factor-like"/>
    <property type="match status" value="1"/>
</dbReference>
<reference evidence="2 3" key="1">
    <citation type="journal article" date="2012" name="J. Bacteriol.">
        <title>Draft Genome Sequence of an Ammonia-Oxidizing Archaeon, "Candidatus Nitrosopumilus sediminis" AR2, from Svalbard in the Arctic Circle.</title>
        <authorList>
            <person name="Park S.J."/>
            <person name="Kim J.G."/>
            <person name="Jung M.Y."/>
            <person name="Kim S.J."/>
            <person name="Cha I.T."/>
            <person name="Ghai R."/>
            <person name="Martin-Cuadrado A.B."/>
            <person name="Rodriguez-Valera F."/>
            <person name="Rhee S.K."/>
        </authorList>
    </citation>
    <scope>NUCLEOTIDE SEQUENCE [LARGE SCALE GENOMIC DNA]</scope>
    <source>
        <strain evidence="2 3">AR2</strain>
    </source>
</reference>
<dbReference type="AlphaFoldDB" id="K0B8L7"/>
<gene>
    <name evidence="2" type="ORF">NSED_03460</name>
</gene>
<proteinExistence type="predicted"/>
<accession>K0B8L7</accession>
<sequence>MFRLIMAEKVPLFVIGLAKDEPANEVLSSKFGSALEKVQQVLPHIIEAKIAVESQNTEGSRTHYEVTATVKTSGDRLIYTESGWDILKIADDLSRKLERELPKHDDKRQRDSIRKKEY</sequence>
<dbReference type="EMBL" id="CP003843">
    <property type="protein sequence ID" value="AFS82498.1"/>
    <property type="molecule type" value="Genomic_DNA"/>
</dbReference>
<dbReference type="Pfam" id="PF02482">
    <property type="entry name" value="Ribosomal_S30AE"/>
    <property type="match status" value="1"/>
</dbReference>
<dbReference type="SUPFAM" id="SSF69754">
    <property type="entry name" value="Ribosome binding protein Y (YfiA homologue)"/>
    <property type="match status" value="1"/>
</dbReference>
<name>K0B8L7_9ARCH</name>
<dbReference type="Proteomes" id="UP000006100">
    <property type="component" value="Chromosome"/>
</dbReference>
<dbReference type="KEGG" id="nir:NSED_03460"/>
<evidence type="ECO:0000313" key="2">
    <source>
        <dbReference type="EMBL" id="AFS82498.1"/>
    </source>
</evidence>
<organism evidence="2 3">
    <name type="scientific">Candidatus Nitrosopumilus sediminis</name>
    <dbReference type="NCBI Taxonomy" id="1229909"/>
    <lineage>
        <taxon>Archaea</taxon>
        <taxon>Nitrososphaerota</taxon>
        <taxon>Nitrososphaeria</taxon>
        <taxon>Nitrosopumilales</taxon>
        <taxon>Nitrosopumilaceae</taxon>
        <taxon>Nitrosopumilus</taxon>
    </lineage>
</organism>
<keyword evidence="3" id="KW-1185">Reference proteome</keyword>
<feature type="region of interest" description="Disordered" evidence="1">
    <location>
        <begin position="99"/>
        <end position="118"/>
    </location>
</feature>
<evidence type="ECO:0008006" key="4">
    <source>
        <dbReference type="Google" id="ProtNLM"/>
    </source>
</evidence>